<organism evidence="4 5">
    <name type="scientific">Gelidibacter maritimus</name>
    <dbReference type="NCBI Taxonomy" id="2761487"/>
    <lineage>
        <taxon>Bacteria</taxon>
        <taxon>Pseudomonadati</taxon>
        <taxon>Bacteroidota</taxon>
        <taxon>Flavobacteriia</taxon>
        <taxon>Flavobacteriales</taxon>
        <taxon>Flavobacteriaceae</taxon>
        <taxon>Gelidibacter</taxon>
    </lineage>
</organism>
<evidence type="ECO:0000313" key="5">
    <source>
        <dbReference type="Proteomes" id="UP000541857"/>
    </source>
</evidence>
<feature type="domain" description="Tail sheath protein subtilisin-like" evidence="2">
    <location>
        <begin position="166"/>
        <end position="362"/>
    </location>
</feature>
<dbReference type="EMBL" id="JACGLT010000003">
    <property type="protein sequence ID" value="MBA6152009.1"/>
    <property type="molecule type" value="Genomic_DNA"/>
</dbReference>
<dbReference type="PANTHER" id="PTHR35861:SF1">
    <property type="entry name" value="PHAGE TAIL SHEATH PROTEIN"/>
    <property type="match status" value="1"/>
</dbReference>
<dbReference type="Proteomes" id="UP000541857">
    <property type="component" value="Unassembled WGS sequence"/>
</dbReference>
<reference evidence="4 5" key="1">
    <citation type="submission" date="2020-07" db="EMBL/GenBank/DDBJ databases">
        <title>Bacterium isolated from marine sediment.</title>
        <authorList>
            <person name="Shang D."/>
        </authorList>
    </citation>
    <scope>NUCLEOTIDE SEQUENCE [LARGE SCALE GENOMIC DNA]</scope>
    <source>
        <strain evidence="4 5">F6074</strain>
    </source>
</reference>
<name>A0A7W2R2P7_9FLAO</name>
<dbReference type="Pfam" id="PF17482">
    <property type="entry name" value="Phage_sheath_1C"/>
    <property type="match status" value="1"/>
</dbReference>
<sequence>MPKVSKDNKGSNAHKNRSTPGVYVQEVSSAIPSITQVETSIPAFIGYTEKGSNSPTRIRSMQEYISKFGGANPADLGVFQITNDGSIIPPELLTTPKYKMYYMLELFFANGGDDCFITSVGHYDNLIQNEDFMSGLALLENEDIPTLILFPDISSSENIGDPAEVYKTALAQCAERKDRFLICDVKESNSDISDSVEKFRFSMGTENLKYGAAYFPSLQTTLNYHISEDKIQVKLNQNNKTMVLKHPEDLIARDPSKAETSLYHADNGNYRTQYQQIKQRINTIHLKLPPSAAVAGVYAKADASRGVWKAPANISLNKVTAPTLAIDNNAQANLNVDSSGKSINAIRSFKGKGVMVWGARTLASNDYEWRYIPVMRMGMTIETSVKNALAQFKNAPNNPATWSNVKAMITNYLIELWRAGALMGAKPEQAYFVRVGLNETMTEHDVNNGKMIVDIGISPSRPAEFSLLRISQDMHDN</sequence>
<dbReference type="InterPro" id="IPR020287">
    <property type="entry name" value="Tail_sheath_C"/>
</dbReference>
<dbReference type="Pfam" id="PF04984">
    <property type="entry name" value="Phage_sheath_1"/>
    <property type="match status" value="1"/>
</dbReference>
<evidence type="ECO:0000259" key="2">
    <source>
        <dbReference type="Pfam" id="PF04984"/>
    </source>
</evidence>
<dbReference type="RefSeq" id="WP_182203060.1">
    <property type="nucleotide sequence ID" value="NZ_JACGLT010000003.1"/>
</dbReference>
<evidence type="ECO:0000256" key="1">
    <source>
        <dbReference type="ARBA" id="ARBA00008005"/>
    </source>
</evidence>
<dbReference type="InterPro" id="IPR052042">
    <property type="entry name" value="Tail_sheath_structural"/>
</dbReference>
<dbReference type="AlphaFoldDB" id="A0A7W2R2P7"/>
<keyword evidence="5" id="KW-1185">Reference proteome</keyword>
<evidence type="ECO:0000313" key="4">
    <source>
        <dbReference type="EMBL" id="MBA6152009.1"/>
    </source>
</evidence>
<proteinExistence type="inferred from homology"/>
<gene>
    <name evidence="4" type="ORF">H3Z82_04645</name>
</gene>
<dbReference type="InterPro" id="IPR035089">
    <property type="entry name" value="Phage_sheath_subtilisin"/>
</dbReference>
<dbReference type="PANTHER" id="PTHR35861">
    <property type="match status" value="1"/>
</dbReference>
<accession>A0A7W2R2P7</accession>
<feature type="domain" description="Tail sheath protein C-terminal" evidence="3">
    <location>
        <begin position="365"/>
        <end position="470"/>
    </location>
</feature>
<protein>
    <submittedName>
        <fullName evidence="4">Phage tail sheath family protein</fullName>
    </submittedName>
</protein>
<dbReference type="Gene3D" id="3.40.50.11780">
    <property type="match status" value="1"/>
</dbReference>
<comment type="similarity">
    <text evidence="1">Belongs to the myoviridae tail sheath protein family.</text>
</comment>
<comment type="caution">
    <text evidence="4">The sequence shown here is derived from an EMBL/GenBank/DDBJ whole genome shotgun (WGS) entry which is preliminary data.</text>
</comment>
<evidence type="ECO:0000259" key="3">
    <source>
        <dbReference type="Pfam" id="PF17482"/>
    </source>
</evidence>